<evidence type="ECO:0000256" key="1">
    <source>
        <dbReference type="SAM" id="MobiDB-lite"/>
    </source>
</evidence>
<comment type="caution">
    <text evidence="2">The sequence shown here is derived from an EMBL/GenBank/DDBJ whole genome shotgun (WGS) entry which is preliminary data.</text>
</comment>
<evidence type="ECO:0000313" key="3">
    <source>
        <dbReference type="Proteomes" id="UP001589575"/>
    </source>
</evidence>
<sequence length="45" mass="5208">MRAHVIRPLSTSAPWIRFSHGPHGVPDRMTGFSAPEGRWRRPSRR</sequence>
<keyword evidence="3" id="KW-1185">Reference proteome</keyword>
<accession>A0ABV5FWJ3</accession>
<name>A0ABV5FWJ3_9MICC</name>
<proteinExistence type="predicted"/>
<gene>
    <name evidence="2" type="ORF">ACFFX0_05355</name>
</gene>
<dbReference type="Proteomes" id="UP001589575">
    <property type="component" value="Unassembled WGS sequence"/>
</dbReference>
<evidence type="ECO:0000313" key="2">
    <source>
        <dbReference type="EMBL" id="MFB9070648.1"/>
    </source>
</evidence>
<reference evidence="2 3" key="1">
    <citation type="submission" date="2024-09" db="EMBL/GenBank/DDBJ databases">
        <authorList>
            <person name="Sun Q."/>
            <person name="Mori K."/>
        </authorList>
    </citation>
    <scope>NUCLEOTIDE SEQUENCE [LARGE SCALE GENOMIC DNA]</scope>
    <source>
        <strain evidence="2 3">CCM 7609</strain>
    </source>
</reference>
<protein>
    <submittedName>
        <fullName evidence="2">Uncharacterized protein</fullName>
    </submittedName>
</protein>
<feature type="region of interest" description="Disordered" evidence="1">
    <location>
        <begin position="16"/>
        <end position="45"/>
    </location>
</feature>
<dbReference type="EMBL" id="JBHMFI010000001">
    <property type="protein sequence ID" value="MFB9070648.1"/>
    <property type="molecule type" value="Genomic_DNA"/>
</dbReference>
<organism evidence="2 3">
    <name type="scientific">Citricoccus parietis</name>
    <dbReference type="NCBI Taxonomy" id="592307"/>
    <lineage>
        <taxon>Bacteria</taxon>
        <taxon>Bacillati</taxon>
        <taxon>Actinomycetota</taxon>
        <taxon>Actinomycetes</taxon>
        <taxon>Micrococcales</taxon>
        <taxon>Micrococcaceae</taxon>
        <taxon>Citricoccus</taxon>
    </lineage>
</organism>